<dbReference type="Gene3D" id="2.60.120.40">
    <property type="match status" value="1"/>
</dbReference>
<accession>A0A8C1Y4I6</accession>
<dbReference type="Ensembl" id="ENSCCRT00015092044.1">
    <property type="protein sequence ID" value="ENSCCRP00015089169.1"/>
    <property type="gene ID" value="ENSCCRG00015035976.1"/>
</dbReference>
<protein>
    <submittedName>
        <fullName evidence="6">Caprin family member 2</fullName>
    </submittedName>
</protein>
<evidence type="ECO:0000256" key="3">
    <source>
        <dbReference type="ARBA" id="ARBA00022729"/>
    </source>
</evidence>
<dbReference type="InterPro" id="IPR050822">
    <property type="entry name" value="Cerebellin_Synaptic_Org"/>
</dbReference>
<dbReference type="Pfam" id="PF00386">
    <property type="entry name" value="C1q"/>
    <property type="match status" value="1"/>
</dbReference>
<reference evidence="6" key="1">
    <citation type="submission" date="2025-08" db="UniProtKB">
        <authorList>
            <consortium name="Ensembl"/>
        </authorList>
    </citation>
    <scope>IDENTIFICATION</scope>
</reference>
<dbReference type="AlphaFoldDB" id="A0A8C1Y4I6"/>
<evidence type="ECO:0000313" key="7">
    <source>
        <dbReference type="Proteomes" id="UP000694700"/>
    </source>
</evidence>
<dbReference type="PANTHER" id="PTHR22923">
    <property type="entry name" value="CEREBELLIN-RELATED"/>
    <property type="match status" value="1"/>
</dbReference>
<keyword evidence="2" id="KW-0964">Secreted</keyword>
<dbReference type="PANTHER" id="PTHR22923:SF116">
    <property type="entry name" value="C1Q DOMAIN-CONTAINING PROTEIN"/>
    <property type="match status" value="1"/>
</dbReference>
<evidence type="ECO:0000256" key="4">
    <source>
        <dbReference type="SAM" id="MobiDB-lite"/>
    </source>
</evidence>
<dbReference type="GO" id="GO:0005576">
    <property type="term" value="C:extracellular region"/>
    <property type="evidence" value="ECO:0007669"/>
    <property type="project" value="UniProtKB-SubCell"/>
</dbReference>
<feature type="domain" description="C1q" evidence="5">
    <location>
        <begin position="175"/>
        <end position="309"/>
    </location>
</feature>
<dbReference type="InterPro" id="IPR001073">
    <property type="entry name" value="C1q_dom"/>
</dbReference>
<name>A0A8C1Y4I6_CYPCA</name>
<sequence>MTKIMVQLSPSRTIETLTPNELTVEKEDDQGSPKSESPRMLTALQLAFNPATTTTYYGYEQYIEDSLICLKHKIRNIEKKKLKLESYSERLKKGDKLNPDQLENGYHQSFKRGGGTATQRSSAGWSDSSQVSSPDREGAYPLDSGISDTLSIPPMEVPMTPQGPHTLMPVHLYPVTQLRVAFSAARTANFAPGTLDQPISFDLLHTNLGDMFDTTTGRFTCPASGAYVFIFHILKLAISVPLYINLMRNEEVMVSAYANDGAPDHETGTNHAILQLFQGDQVWLRLHRGAIYGSSWKYSTFSGFLLYQD</sequence>
<evidence type="ECO:0000259" key="5">
    <source>
        <dbReference type="PROSITE" id="PS50871"/>
    </source>
</evidence>
<evidence type="ECO:0000256" key="2">
    <source>
        <dbReference type="ARBA" id="ARBA00022525"/>
    </source>
</evidence>
<comment type="subcellular location">
    <subcellularLocation>
        <location evidence="1">Secreted</location>
    </subcellularLocation>
</comment>
<proteinExistence type="predicted"/>
<feature type="compositionally biased region" description="Polar residues" evidence="4">
    <location>
        <begin position="117"/>
        <end position="133"/>
    </location>
</feature>
<feature type="region of interest" description="Disordered" evidence="4">
    <location>
        <begin position="95"/>
        <end position="143"/>
    </location>
</feature>
<dbReference type="PRINTS" id="PR00007">
    <property type="entry name" value="COMPLEMNTC1Q"/>
</dbReference>
<evidence type="ECO:0000313" key="6">
    <source>
        <dbReference type="Ensembl" id="ENSCCRP00015089169.1"/>
    </source>
</evidence>
<evidence type="ECO:0000256" key="1">
    <source>
        <dbReference type="ARBA" id="ARBA00004613"/>
    </source>
</evidence>
<dbReference type="SUPFAM" id="SSF49842">
    <property type="entry name" value="TNF-like"/>
    <property type="match status" value="1"/>
</dbReference>
<dbReference type="InterPro" id="IPR008983">
    <property type="entry name" value="Tumour_necrosis_fac-like_dom"/>
</dbReference>
<keyword evidence="3" id="KW-0732">Signal</keyword>
<dbReference type="PROSITE" id="PS50871">
    <property type="entry name" value="C1Q"/>
    <property type="match status" value="1"/>
</dbReference>
<organism evidence="6 7">
    <name type="scientific">Cyprinus carpio</name>
    <name type="common">Common carp</name>
    <dbReference type="NCBI Taxonomy" id="7962"/>
    <lineage>
        <taxon>Eukaryota</taxon>
        <taxon>Metazoa</taxon>
        <taxon>Chordata</taxon>
        <taxon>Craniata</taxon>
        <taxon>Vertebrata</taxon>
        <taxon>Euteleostomi</taxon>
        <taxon>Actinopterygii</taxon>
        <taxon>Neopterygii</taxon>
        <taxon>Teleostei</taxon>
        <taxon>Ostariophysi</taxon>
        <taxon>Cypriniformes</taxon>
        <taxon>Cyprinidae</taxon>
        <taxon>Cyprininae</taxon>
        <taxon>Cyprinus</taxon>
    </lineage>
</organism>
<dbReference type="Proteomes" id="UP000694700">
    <property type="component" value="Unplaced"/>
</dbReference>
<dbReference type="SMART" id="SM00110">
    <property type="entry name" value="C1Q"/>
    <property type="match status" value="1"/>
</dbReference>